<evidence type="ECO:0000313" key="2">
    <source>
        <dbReference type="Proteomes" id="UP001174909"/>
    </source>
</evidence>
<accession>A0AA35R5B5</accession>
<dbReference type="EMBL" id="CASHTH010000523">
    <property type="protein sequence ID" value="CAI8003520.1"/>
    <property type="molecule type" value="Genomic_DNA"/>
</dbReference>
<protein>
    <submittedName>
        <fullName evidence="1">Uncharacterized protein</fullName>
    </submittedName>
</protein>
<keyword evidence="2" id="KW-1185">Reference proteome</keyword>
<comment type="caution">
    <text evidence="1">The sequence shown here is derived from an EMBL/GenBank/DDBJ whole genome shotgun (WGS) entry which is preliminary data.</text>
</comment>
<dbReference type="AlphaFoldDB" id="A0AA35R5B5"/>
<name>A0AA35R5B5_GEOBA</name>
<reference evidence="1" key="1">
    <citation type="submission" date="2023-03" db="EMBL/GenBank/DDBJ databases">
        <authorList>
            <person name="Steffen K."/>
            <person name="Cardenas P."/>
        </authorList>
    </citation>
    <scope>NUCLEOTIDE SEQUENCE</scope>
</reference>
<organism evidence="1 2">
    <name type="scientific">Geodia barretti</name>
    <name type="common">Barrett's horny sponge</name>
    <dbReference type="NCBI Taxonomy" id="519541"/>
    <lineage>
        <taxon>Eukaryota</taxon>
        <taxon>Metazoa</taxon>
        <taxon>Porifera</taxon>
        <taxon>Demospongiae</taxon>
        <taxon>Heteroscleromorpha</taxon>
        <taxon>Tetractinellida</taxon>
        <taxon>Astrophorina</taxon>
        <taxon>Geodiidae</taxon>
        <taxon>Geodia</taxon>
    </lineage>
</organism>
<dbReference type="Proteomes" id="UP001174909">
    <property type="component" value="Unassembled WGS sequence"/>
</dbReference>
<evidence type="ECO:0000313" key="1">
    <source>
        <dbReference type="EMBL" id="CAI8003520.1"/>
    </source>
</evidence>
<proteinExistence type="predicted"/>
<sequence length="58" mass="6423">MTSVTCFPSKELKTLSRGFIQDAMTNSARVSCSSTSRHDCDFHHQLLQLAASPDQLHS</sequence>
<gene>
    <name evidence="1" type="ORF">GBAR_LOCUS3671</name>
</gene>